<evidence type="ECO:0000313" key="3">
    <source>
        <dbReference type="Proteomes" id="UP000253606"/>
    </source>
</evidence>
<proteinExistence type="predicted"/>
<protein>
    <submittedName>
        <fullName evidence="2">Uncharacterized protein</fullName>
    </submittedName>
</protein>
<dbReference type="Proteomes" id="UP000253606">
    <property type="component" value="Chromosome"/>
</dbReference>
<dbReference type="AlphaFoldDB" id="A0A2Z5G978"/>
<dbReference type="EMBL" id="CP030840">
    <property type="protein sequence ID" value="AXC15559.1"/>
    <property type="molecule type" value="Genomic_DNA"/>
</dbReference>
<feature type="transmembrane region" description="Helical" evidence="1">
    <location>
        <begin position="50"/>
        <end position="71"/>
    </location>
</feature>
<keyword evidence="1" id="KW-0812">Transmembrane</keyword>
<evidence type="ECO:0000256" key="1">
    <source>
        <dbReference type="SAM" id="Phobius"/>
    </source>
</evidence>
<reference evidence="2 3" key="1">
    <citation type="journal article" date="2018" name="Front. Microbiol.">
        <title>Hydrolytic Capabilities as a Key to Environmental Success: Chitinolytic and Cellulolytic Acidobacteria From Acidic Sub-arctic Soils and Boreal Peatlands.</title>
        <authorList>
            <person name="Belova S.E."/>
            <person name="Ravin N.V."/>
            <person name="Pankratov T.A."/>
            <person name="Rakitin A.L."/>
            <person name="Ivanova A.A."/>
            <person name="Beletsky A.V."/>
            <person name="Mardanov A.V."/>
            <person name="Sinninghe Damste J.S."/>
            <person name="Dedysh S.N."/>
        </authorList>
    </citation>
    <scope>NUCLEOTIDE SEQUENCE [LARGE SCALE GENOMIC DNA]</scope>
    <source>
        <strain evidence="2 3">SBC82</strain>
    </source>
</reference>
<keyword evidence="1" id="KW-0472">Membrane</keyword>
<dbReference type="RefSeq" id="WP_114210221.1">
    <property type="nucleotide sequence ID" value="NZ_CP030840.1"/>
</dbReference>
<dbReference type="OrthoDB" id="9839794at2"/>
<keyword evidence="1" id="KW-1133">Transmembrane helix</keyword>
<keyword evidence="3" id="KW-1185">Reference proteome</keyword>
<accession>A0A2Z5G978</accession>
<name>A0A2Z5G978_9BACT</name>
<sequence>MRKVTNKELLFLLFIFAPLSVFGLLVGSQLPNYFQATGLLGHDVFLEPRWWTVSALMAIFGMIGFIAALIVKQCIETLLKRYGIQ</sequence>
<organism evidence="2 3">
    <name type="scientific">Acidisarcina polymorpha</name>
    <dbReference type="NCBI Taxonomy" id="2211140"/>
    <lineage>
        <taxon>Bacteria</taxon>
        <taxon>Pseudomonadati</taxon>
        <taxon>Acidobacteriota</taxon>
        <taxon>Terriglobia</taxon>
        <taxon>Terriglobales</taxon>
        <taxon>Acidobacteriaceae</taxon>
        <taxon>Acidisarcina</taxon>
    </lineage>
</organism>
<gene>
    <name evidence="2" type="ORF">ACPOL_6325</name>
</gene>
<evidence type="ECO:0000313" key="2">
    <source>
        <dbReference type="EMBL" id="AXC15559.1"/>
    </source>
</evidence>
<feature type="transmembrane region" description="Helical" evidence="1">
    <location>
        <begin position="9"/>
        <end position="30"/>
    </location>
</feature>
<dbReference type="KEGG" id="abas:ACPOL_6325"/>